<reference evidence="1" key="1">
    <citation type="journal article" date="2014" name="Front. Microbiol.">
        <title>High frequency of phylogenetically diverse reductive dehalogenase-homologous genes in deep subseafloor sedimentary metagenomes.</title>
        <authorList>
            <person name="Kawai M."/>
            <person name="Futagami T."/>
            <person name="Toyoda A."/>
            <person name="Takaki Y."/>
            <person name="Nishi S."/>
            <person name="Hori S."/>
            <person name="Arai W."/>
            <person name="Tsubouchi T."/>
            <person name="Morono Y."/>
            <person name="Uchiyama I."/>
            <person name="Ito T."/>
            <person name="Fujiyama A."/>
            <person name="Inagaki F."/>
            <person name="Takami H."/>
        </authorList>
    </citation>
    <scope>NUCLEOTIDE SEQUENCE</scope>
    <source>
        <strain evidence="1">Expedition CK06-06</strain>
    </source>
</reference>
<accession>X1F3S7</accession>
<protein>
    <recommendedName>
        <fullName evidence="2">GRAM domain-containing protein</fullName>
    </recommendedName>
</protein>
<dbReference type="EMBL" id="BARU01000959">
    <property type="protein sequence ID" value="GAH27235.1"/>
    <property type="molecule type" value="Genomic_DNA"/>
</dbReference>
<organism evidence="1">
    <name type="scientific">marine sediment metagenome</name>
    <dbReference type="NCBI Taxonomy" id="412755"/>
    <lineage>
        <taxon>unclassified sequences</taxon>
        <taxon>metagenomes</taxon>
        <taxon>ecological metagenomes</taxon>
    </lineage>
</organism>
<comment type="caution">
    <text evidence="1">The sequence shown here is derived from an EMBL/GenBank/DDBJ whole genome shotgun (WGS) entry which is preliminary data.</text>
</comment>
<proteinExistence type="predicted"/>
<evidence type="ECO:0008006" key="2">
    <source>
        <dbReference type="Google" id="ProtNLM"/>
    </source>
</evidence>
<gene>
    <name evidence="1" type="ORF">S03H2_02758</name>
</gene>
<sequence length="132" mass="15041">MQLRQGEAEFQSGKATVKEFTVQGKDSKEMLANLEGVLYLTNYRLFMEREVPSGEPRVIFEFPLEALQNAETKGVFGKTLNCEADLSEMHTGLKEKRPQLKKGFAKFSVKIHDVQTWAGQLSKAIKDRKEEM</sequence>
<name>X1F3S7_9ZZZZ</name>
<dbReference type="AlphaFoldDB" id="X1F3S7"/>
<evidence type="ECO:0000313" key="1">
    <source>
        <dbReference type="EMBL" id="GAH27235.1"/>
    </source>
</evidence>